<evidence type="ECO:0000256" key="1">
    <source>
        <dbReference type="ARBA" id="ARBA00004123"/>
    </source>
</evidence>
<keyword evidence="8" id="KW-1185">Reference proteome</keyword>
<dbReference type="Pfam" id="PF15870">
    <property type="entry name" value="EloA-BP1"/>
    <property type="match status" value="1"/>
</dbReference>
<evidence type="ECO:0000256" key="4">
    <source>
        <dbReference type="ARBA" id="ARBA00022801"/>
    </source>
</evidence>
<dbReference type="PANTHER" id="PTHR12801">
    <property type="entry name" value="RNA EXONUCLEASE REXO1 / RECO3 FAMILY MEMBER-RELATED"/>
    <property type="match status" value="1"/>
</dbReference>
<dbReference type="OrthoDB" id="8191639at2759"/>
<accession>A0A1R1YS78</accession>
<organism evidence="7 8">
    <name type="scientific">Smittium culicis</name>
    <dbReference type="NCBI Taxonomy" id="133412"/>
    <lineage>
        <taxon>Eukaryota</taxon>
        <taxon>Fungi</taxon>
        <taxon>Fungi incertae sedis</taxon>
        <taxon>Zoopagomycota</taxon>
        <taxon>Kickxellomycotina</taxon>
        <taxon>Harpellomycetes</taxon>
        <taxon>Harpellales</taxon>
        <taxon>Legeriomycetaceae</taxon>
        <taxon>Smittium</taxon>
    </lineage>
</organism>
<keyword evidence="3" id="KW-0540">Nuclease</keyword>
<dbReference type="PANTHER" id="PTHR12801:SF115">
    <property type="entry name" value="FI18136P1-RELATED"/>
    <property type="match status" value="1"/>
</dbReference>
<dbReference type="InterPro" id="IPR012337">
    <property type="entry name" value="RNaseH-like_sf"/>
</dbReference>
<keyword evidence="7" id="KW-0269">Exonuclease</keyword>
<comment type="subcellular location">
    <subcellularLocation>
        <location evidence="1">Nucleus</location>
    </subcellularLocation>
</comment>
<dbReference type="SUPFAM" id="SSF53098">
    <property type="entry name" value="Ribonuclease H-like"/>
    <property type="match status" value="1"/>
</dbReference>
<dbReference type="Proteomes" id="UP000187429">
    <property type="component" value="Unassembled WGS sequence"/>
</dbReference>
<comment type="similarity">
    <text evidence="2">Belongs to the REXO1/REXO3 family.</text>
</comment>
<evidence type="ECO:0000313" key="8">
    <source>
        <dbReference type="Proteomes" id="UP000187429"/>
    </source>
</evidence>
<gene>
    <name evidence="7" type="ORF">AYI69_g851</name>
</gene>
<dbReference type="SMART" id="SM00479">
    <property type="entry name" value="EXOIII"/>
    <property type="match status" value="1"/>
</dbReference>
<keyword evidence="4" id="KW-0378">Hydrolase</keyword>
<dbReference type="GO" id="GO:0003676">
    <property type="term" value="F:nucleic acid binding"/>
    <property type="evidence" value="ECO:0007669"/>
    <property type="project" value="InterPro"/>
</dbReference>
<reference evidence="8" key="1">
    <citation type="submission" date="2017-01" db="EMBL/GenBank/DDBJ databases">
        <authorList>
            <person name="Wang Y."/>
            <person name="White M."/>
            <person name="Kvist S."/>
            <person name="Moncalvo J.-M."/>
        </authorList>
    </citation>
    <scope>NUCLEOTIDE SEQUENCE [LARGE SCALE GENOMIC DNA]</scope>
    <source>
        <strain evidence="8">ID-206-W2</strain>
    </source>
</reference>
<evidence type="ECO:0000313" key="7">
    <source>
        <dbReference type="EMBL" id="OMJ29636.1"/>
    </source>
</evidence>
<keyword evidence="5" id="KW-0539">Nucleus</keyword>
<dbReference type="InterPro" id="IPR013520">
    <property type="entry name" value="Ribonucl_H"/>
</dbReference>
<dbReference type="EMBL" id="LSSM01000228">
    <property type="protein sequence ID" value="OMJ29636.1"/>
    <property type="molecule type" value="Genomic_DNA"/>
</dbReference>
<comment type="caution">
    <text evidence="7">The sequence shown here is derived from an EMBL/GenBank/DDBJ whole genome shotgun (WGS) entry which is preliminary data.</text>
</comment>
<evidence type="ECO:0000256" key="2">
    <source>
        <dbReference type="ARBA" id="ARBA00006357"/>
    </source>
</evidence>
<proteinExistence type="inferred from homology"/>
<dbReference type="AlphaFoldDB" id="A0A1R1YS78"/>
<name>A0A1R1YS78_9FUNG</name>
<dbReference type="GO" id="GO:0005634">
    <property type="term" value="C:nucleus"/>
    <property type="evidence" value="ECO:0007669"/>
    <property type="project" value="UniProtKB-SubCell"/>
</dbReference>
<sequence>MHGNLNKKLLAGTSILRWFPKIEATENEIANDNSISSSTTLFNNSNNSNPFLILSQLDINSQSEEKLDKVSIKKKNLNSQQKVKAEINKTIEIIGNSSSCPVLKAESNFRIPWATRQKTLEKIYTELLRVYKDLPDILQESISAEALKRENSIYSSSNPHTYRNTAVGVLTSLKREKPRPLDEALISEEPGNLGFGSKYKIMLGSSSAQWDMYYSKNNKLDLELPELSQKIESLLMTPKNLVLFDFPLQDVIINHETQTIGDSDEPDDSLQGTFDQMGKLQNSSTGYSRIRSNEYNNKFRRIQPESFVNKTAFCSRCKKSFTNQLPSEDKSILLACSYHHGKLVVNDSSTKSKTGLFIKPKGKAKGGKNEFNREYSCCKGNISTPPCDSGPHIFRICNSTIGIELTRVTIIDHNGVVILDELVKIYGEVLDLNTRYSGVSSLDDAKYNFKEIQDKIMKMISKDTILLGHGLIFPHKSGPPYRQNLKQLALRHLGNVIQGSKSGHDSFEDAKSCLELLKIKLFSSNKKSLPLV</sequence>
<evidence type="ECO:0000256" key="5">
    <source>
        <dbReference type="ARBA" id="ARBA00023242"/>
    </source>
</evidence>
<feature type="domain" description="Exonuclease" evidence="6">
    <location>
        <begin position="397"/>
        <end position="526"/>
    </location>
</feature>
<dbReference type="GO" id="GO:0004527">
    <property type="term" value="F:exonuclease activity"/>
    <property type="evidence" value="ECO:0007669"/>
    <property type="project" value="UniProtKB-KW"/>
</dbReference>
<dbReference type="InterPro" id="IPR031736">
    <property type="entry name" value="REXO1-like_dom"/>
</dbReference>
<protein>
    <submittedName>
        <fullName evidence="7">Exonuclease GOR</fullName>
    </submittedName>
</protein>
<dbReference type="InterPro" id="IPR036397">
    <property type="entry name" value="RNaseH_sf"/>
</dbReference>
<dbReference type="Gene3D" id="3.30.420.10">
    <property type="entry name" value="Ribonuclease H-like superfamily/Ribonuclease H"/>
    <property type="match status" value="2"/>
</dbReference>
<dbReference type="InterPro" id="IPR047021">
    <property type="entry name" value="REXO1/3/4-like"/>
</dbReference>
<evidence type="ECO:0000256" key="3">
    <source>
        <dbReference type="ARBA" id="ARBA00022722"/>
    </source>
</evidence>
<evidence type="ECO:0000259" key="6">
    <source>
        <dbReference type="SMART" id="SM00479"/>
    </source>
</evidence>